<proteinExistence type="predicted"/>
<dbReference type="EMBL" id="VJMH01005392">
    <property type="protein sequence ID" value="KAF0696483.1"/>
    <property type="molecule type" value="Genomic_DNA"/>
</dbReference>
<dbReference type="Pfam" id="PF00249">
    <property type="entry name" value="Myb_DNA-binding"/>
    <property type="match status" value="1"/>
</dbReference>
<dbReference type="InterPro" id="IPR009057">
    <property type="entry name" value="Homeodomain-like_sf"/>
</dbReference>
<evidence type="ECO:0000259" key="1">
    <source>
        <dbReference type="PROSITE" id="PS50090"/>
    </source>
</evidence>
<dbReference type="SMART" id="SM00717">
    <property type="entry name" value="SANT"/>
    <property type="match status" value="1"/>
</dbReference>
<evidence type="ECO:0000313" key="4">
    <source>
        <dbReference type="Proteomes" id="UP000332933"/>
    </source>
</evidence>
<keyword evidence="4" id="KW-1185">Reference proteome</keyword>
<name>A0A485KWG3_9STRA</name>
<feature type="domain" description="Myb-like" evidence="1">
    <location>
        <begin position="18"/>
        <end position="53"/>
    </location>
</feature>
<dbReference type="Proteomes" id="UP000332933">
    <property type="component" value="Unassembled WGS sequence"/>
</dbReference>
<evidence type="ECO:0000313" key="2">
    <source>
        <dbReference type="EMBL" id="KAF0696483.1"/>
    </source>
</evidence>
<dbReference type="SUPFAM" id="SSF46689">
    <property type="entry name" value="Homeodomain-like"/>
    <property type="match status" value="1"/>
</dbReference>
<gene>
    <name evidence="3" type="primary">Aste57867_12778</name>
    <name evidence="2" type="ORF">As57867_012730</name>
    <name evidence="3" type="ORF">ASTE57867_12778</name>
</gene>
<dbReference type="InterPro" id="IPR001005">
    <property type="entry name" value="SANT/Myb"/>
</dbReference>
<protein>
    <submittedName>
        <fullName evidence="3">Aste57867_12778 protein</fullName>
    </submittedName>
</protein>
<dbReference type="Gene3D" id="1.10.10.60">
    <property type="entry name" value="Homeodomain-like"/>
    <property type="match status" value="1"/>
</dbReference>
<accession>A0A485KWG3</accession>
<reference evidence="3 4" key="1">
    <citation type="submission" date="2019-03" db="EMBL/GenBank/DDBJ databases">
        <authorList>
            <person name="Gaulin E."/>
            <person name="Dumas B."/>
        </authorList>
    </citation>
    <scope>NUCLEOTIDE SEQUENCE [LARGE SCALE GENOMIC DNA]</scope>
    <source>
        <strain evidence="3">CBS 568.67</strain>
    </source>
</reference>
<evidence type="ECO:0000313" key="3">
    <source>
        <dbReference type="EMBL" id="VFT89627.1"/>
    </source>
</evidence>
<dbReference type="AlphaFoldDB" id="A0A485KWG3"/>
<dbReference type="OrthoDB" id="118550at2759"/>
<dbReference type="PROSITE" id="PS50090">
    <property type="entry name" value="MYB_LIKE"/>
    <property type="match status" value="1"/>
</dbReference>
<reference evidence="2" key="2">
    <citation type="submission" date="2019-06" db="EMBL/GenBank/DDBJ databases">
        <title>Genomics analysis of Aphanomyces spp. identifies a new class of oomycete effector associated with host adaptation.</title>
        <authorList>
            <person name="Gaulin E."/>
        </authorList>
    </citation>
    <scope>NUCLEOTIDE SEQUENCE</scope>
    <source>
        <strain evidence="2">CBS 578.67</strain>
    </source>
</reference>
<organism evidence="3 4">
    <name type="scientific">Aphanomyces stellatus</name>
    <dbReference type="NCBI Taxonomy" id="120398"/>
    <lineage>
        <taxon>Eukaryota</taxon>
        <taxon>Sar</taxon>
        <taxon>Stramenopiles</taxon>
        <taxon>Oomycota</taxon>
        <taxon>Saprolegniomycetes</taxon>
        <taxon>Saprolegniales</taxon>
        <taxon>Verrucalvaceae</taxon>
        <taxon>Aphanomyces</taxon>
    </lineage>
</organism>
<sequence length="110" mass="12584">MNSNNRTDDTKGSLGGCKWTADEKAKLKMALKQYPYGPWKAIAQLIPTRTLNQITKFGRKYGLRIVRIDEPIHFDGHATTELDPADELDWLDFLKDILAMEAESCYKTYS</sequence>
<dbReference type="EMBL" id="CAADRA010005413">
    <property type="protein sequence ID" value="VFT89627.1"/>
    <property type="molecule type" value="Genomic_DNA"/>
</dbReference>
<dbReference type="CDD" id="cd00167">
    <property type="entry name" value="SANT"/>
    <property type="match status" value="1"/>
</dbReference>